<dbReference type="InterPro" id="IPR016166">
    <property type="entry name" value="FAD-bd_PCMH"/>
</dbReference>
<dbReference type="PANTHER" id="PTHR42659:SF9">
    <property type="entry name" value="XANTHINE DEHYDROGENASE FAD-BINDING SUBUNIT XDHB-RELATED"/>
    <property type="match status" value="1"/>
</dbReference>
<name>A0A081KGU3_9GAMM</name>
<organism evidence="2 3">
    <name type="scientific">Endozoicomonas elysicola</name>
    <dbReference type="NCBI Taxonomy" id="305900"/>
    <lineage>
        <taxon>Bacteria</taxon>
        <taxon>Pseudomonadati</taxon>
        <taxon>Pseudomonadota</taxon>
        <taxon>Gammaproteobacteria</taxon>
        <taxon>Oceanospirillales</taxon>
        <taxon>Endozoicomonadaceae</taxon>
        <taxon>Endozoicomonas</taxon>
    </lineage>
</organism>
<evidence type="ECO:0000313" key="3">
    <source>
        <dbReference type="Proteomes" id="UP000027997"/>
    </source>
</evidence>
<dbReference type="Pfam" id="PF00941">
    <property type="entry name" value="FAD_binding_5"/>
    <property type="match status" value="1"/>
</dbReference>
<dbReference type="InterPro" id="IPR002346">
    <property type="entry name" value="Mopterin_DH_FAD-bd"/>
</dbReference>
<dbReference type="SMART" id="SM01092">
    <property type="entry name" value="CO_deh_flav_C"/>
    <property type="match status" value="1"/>
</dbReference>
<dbReference type="Gene3D" id="3.30.390.50">
    <property type="entry name" value="CO dehydrogenase flavoprotein, C-terminal domain"/>
    <property type="match status" value="1"/>
</dbReference>
<dbReference type="PROSITE" id="PS51387">
    <property type="entry name" value="FAD_PCMH"/>
    <property type="match status" value="1"/>
</dbReference>
<evidence type="ECO:0000259" key="1">
    <source>
        <dbReference type="PROSITE" id="PS51387"/>
    </source>
</evidence>
<dbReference type="InterPro" id="IPR005107">
    <property type="entry name" value="CO_DH_flav_C"/>
</dbReference>
<dbReference type="InterPro" id="IPR051312">
    <property type="entry name" value="Diverse_Substr_Oxidored"/>
</dbReference>
<reference evidence="2 3" key="1">
    <citation type="submission" date="2014-06" db="EMBL/GenBank/DDBJ databases">
        <title>Whole Genome Sequences of Three Symbiotic Endozoicomonas Bacteria.</title>
        <authorList>
            <person name="Neave M.J."/>
            <person name="Apprill A."/>
            <person name="Voolstra C.R."/>
        </authorList>
    </citation>
    <scope>NUCLEOTIDE SEQUENCE [LARGE SCALE GENOMIC DNA]</scope>
    <source>
        <strain evidence="2 3">DSM 22380</strain>
    </source>
</reference>
<dbReference type="Pfam" id="PF03450">
    <property type="entry name" value="CO_deh_flav_C"/>
    <property type="match status" value="1"/>
</dbReference>
<dbReference type="Proteomes" id="UP000027997">
    <property type="component" value="Unassembled WGS sequence"/>
</dbReference>
<dbReference type="InterPro" id="IPR016169">
    <property type="entry name" value="FAD-bd_PCMH_sub2"/>
</dbReference>
<dbReference type="PANTHER" id="PTHR42659">
    <property type="entry name" value="XANTHINE DEHYDROGENASE SUBUNIT C-RELATED"/>
    <property type="match status" value="1"/>
</dbReference>
<dbReference type="SUPFAM" id="SSF56176">
    <property type="entry name" value="FAD-binding/transporter-associated domain-like"/>
    <property type="match status" value="1"/>
</dbReference>
<dbReference type="Gene3D" id="3.30.465.10">
    <property type="match status" value="1"/>
</dbReference>
<dbReference type="GO" id="GO:0016491">
    <property type="term" value="F:oxidoreductase activity"/>
    <property type="evidence" value="ECO:0007669"/>
    <property type="project" value="InterPro"/>
</dbReference>
<dbReference type="STRING" id="305900.GV64_23960"/>
<proteinExistence type="predicted"/>
<dbReference type="eggNOG" id="COG1319">
    <property type="taxonomic scope" value="Bacteria"/>
</dbReference>
<comment type="caution">
    <text evidence="2">The sequence shown here is derived from an EMBL/GenBank/DDBJ whole genome shotgun (WGS) entry which is preliminary data.</text>
</comment>
<sequence length="263" mass="28467">MIREFLQPETLQEALAMKEQHGDQAVYMASGARLNAAPTKTDKTIAISLSHLGLQSIEQTDEGWELGALTTLQQVIDHGELPEGLREAAALIFSRNMRNQITLGGEIAANLKACQVVPALLAMDAEVEVAEGGRITVEAWQQKPYGLITKVIVPASLHYCRSEKVVKSCAGLPIVSVSLAVNIKEGRKQFGIALAGVAEKAIRLHDVEALLTDQDLQGREAVEEAVAQSVFPETDFLGSAEYKRHISSVLVGLLVEEFNGRSN</sequence>
<dbReference type="InterPro" id="IPR036683">
    <property type="entry name" value="CO_DH_flav_C_dom_sf"/>
</dbReference>
<dbReference type="InterPro" id="IPR036318">
    <property type="entry name" value="FAD-bd_PCMH-like_sf"/>
</dbReference>
<evidence type="ECO:0000313" key="2">
    <source>
        <dbReference type="EMBL" id="KEI73369.1"/>
    </source>
</evidence>
<gene>
    <name evidence="2" type="ORF">GV64_23960</name>
</gene>
<dbReference type="EMBL" id="JOJP01000001">
    <property type="protein sequence ID" value="KEI73369.1"/>
    <property type="molecule type" value="Genomic_DNA"/>
</dbReference>
<feature type="domain" description="FAD-binding PCMH-type" evidence="1">
    <location>
        <begin position="1"/>
        <end position="158"/>
    </location>
</feature>
<dbReference type="AlphaFoldDB" id="A0A081KGU3"/>
<accession>A0A081KGU3</accession>
<keyword evidence="3" id="KW-1185">Reference proteome</keyword>
<protein>
    <recommendedName>
        <fullName evidence="1">FAD-binding PCMH-type domain-containing protein</fullName>
    </recommendedName>
</protein>
<dbReference type="SUPFAM" id="SSF55447">
    <property type="entry name" value="CO dehydrogenase flavoprotein C-terminal domain-like"/>
    <property type="match status" value="1"/>
</dbReference>
<dbReference type="GO" id="GO:0071949">
    <property type="term" value="F:FAD binding"/>
    <property type="evidence" value="ECO:0007669"/>
    <property type="project" value="InterPro"/>
</dbReference>
<dbReference type="RefSeq" id="WP_020581911.1">
    <property type="nucleotide sequence ID" value="NZ_JOJP01000001.1"/>
</dbReference>